<feature type="compositionally biased region" description="Basic and acidic residues" evidence="1">
    <location>
        <begin position="361"/>
        <end position="371"/>
    </location>
</feature>
<evidence type="ECO:0000256" key="1">
    <source>
        <dbReference type="SAM" id="MobiDB-lite"/>
    </source>
</evidence>
<gene>
    <name evidence="2" type="ORF">R3P38DRAFT_2909337</name>
</gene>
<reference evidence="2 3" key="1">
    <citation type="journal article" date="2024" name="J Genomics">
        <title>Draft genome sequencing and assembly of Favolaschia claudopus CIRM-BRFM 2984 isolated from oak limbs.</title>
        <authorList>
            <person name="Navarro D."/>
            <person name="Drula E."/>
            <person name="Chaduli D."/>
            <person name="Cazenave R."/>
            <person name="Ahrendt S."/>
            <person name="Wang J."/>
            <person name="Lipzen A."/>
            <person name="Daum C."/>
            <person name="Barry K."/>
            <person name="Grigoriev I.V."/>
            <person name="Favel A."/>
            <person name="Rosso M.N."/>
            <person name="Martin F."/>
        </authorList>
    </citation>
    <scope>NUCLEOTIDE SEQUENCE [LARGE SCALE GENOMIC DNA]</scope>
    <source>
        <strain evidence="2 3">CIRM-BRFM 2984</strain>
    </source>
</reference>
<feature type="region of interest" description="Disordered" evidence="1">
    <location>
        <begin position="41"/>
        <end position="60"/>
    </location>
</feature>
<dbReference type="EMBL" id="JAWWNJ010000019">
    <property type="protein sequence ID" value="KAK7035846.1"/>
    <property type="molecule type" value="Genomic_DNA"/>
</dbReference>
<feature type="region of interest" description="Disordered" evidence="1">
    <location>
        <begin position="462"/>
        <end position="493"/>
    </location>
</feature>
<keyword evidence="3" id="KW-1185">Reference proteome</keyword>
<evidence type="ECO:0000313" key="3">
    <source>
        <dbReference type="Proteomes" id="UP001362999"/>
    </source>
</evidence>
<dbReference type="AlphaFoldDB" id="A0AAW0C805"/>
<feature type="region of interest" description="Disordered" evidence="1">
    <location>
        <begin position="278"/>
        <end position="303"/>
    </location>
</feature>
<organism evidence="2 3">
    <name type="scientific">Favolaschia claudopus</name>
    <dbReference type="NCBI Taxonomy" id="2862362"/>
    <lineage>
        <taxon>Eukaryota</taxon>
        <taxon>Fungi</taxon>
        <taxon>Dikarya</taxon>
        <taxon>Basidiomycota</taxon>
        <taxon>Agaricomycotina</taxon>
        <taxon>Agaricomycetes</taxon>
        <taxon>Agaricomycetidae</taxon>
        <taxon>Agaricales</taxon>
        <taxon>Marasmiineae</taxon>
        <taxon>Mycenaceae</taxon>
        <taxon>Favolaschia</taxon>
    </lineage>
</organism>
<feature type="compositionally biased region" description="Basic and acidic residues" evidence="1">
    <location>
        <begin position="482"/>
        <end position="493"/>
    </location>
</feature>
<dbReference type="Proteomes" id="UP001362999">
    <property type="component" value="Unassembled WGS sequence"/>
</dbReference>
<evidence type="ECO:0008006" key="4">
    <source>
        <dbReference type="Google" id="ProtNLM"/>
    </source>
</evidence>
<accession>A0AAW0C805</accession>
<comment type="caution">
    <text evidence="2">The sequence shown here is derived from an EMBL/GenBank/DDBJ whole genome shotgun (WGS) entry which is preliminary data.</text>
</comment>
<evidence type="ECO:0000313" key="2">
    <source>
        <dbReference type="EMBL" id="KAK7035846.1"/>
    </source>
</evidence>
<feature type="region of interest" description="Disordered" evidence="1">
    <location>
        <begin position="340"/>
        <end position="421"/>
    </location>
</feature>
<protein>
    <recommendedName>
        <fullName evidence="4">Zinc finger PHD-type domain-containing protein</fullName>
    </recommendedName>
</protein>
<proteinExistence type="predicted"/>
<sequence>MFRRRSRIQVGIGPLTESLREQSGLADDADTATLPRTMSTTTSTLFATPPGAQSPRTPTQSSILDEQIDLFDILRAGEDSRLRRTRSPERVNVFAPPAILFCGADQEGEGDWDEHRPWTVEILPETVPPPPRKRQKRSNGCGARIHSSAQADCRRWRGLPEGVGANVVELGEQYFTNDMKRELALDCKGCGCKKHSVGCAICGNPLGALFVPCARHRPSPSSNFSSSHYTFLCDSVSPPLPPSVRPADSNGDINALGERTMQRRLRDREELHQLRARLRAAQQPNRPSFRSEPSRTDWERRTDEVRAQESRAAFDAWADATLQRATATAASEVPTIVDLPLDTRRSASPPDPLPAAAQRELSAEERRRDWQRISITNRSWGREWPTRSTATPEPMPRPSSETEERRDSGVTVIPGPGSGQRLASMSDTLRWTSPEEIFRQQATSSSRDAWIMRRTLPPLPFPTEPAVPEVPSITSRRRRRRYSETEIREGTEEELDAARRRILFER</sequence>
<feature type="compositionally biased region" description="Basic and acidic residues" evidence="1">
    <location>
        <begin position="292"/>
        <end position="303"/>
    </location>
</feature>
<name>A0AAW0C805_9AGAR</name>